<reference evidence="1 2" key="1">
    <citation type="journal article" date="2021" name="Nat. Commun.">
        <title>Genetic determinants of endophytism in the Arabidopsis root mycobiome.</title>
        <authorList>
            <person name="Mesny F."/>
            <person name="Miyauchi S."/>
            <person name="Thiergart T."/>
            <person name="Pickel B."/>
            <person name="Atanasova L."/>
            <person name="Karlsson M."/>
            <person name="Huettel B."/>
            <person name="Barry K.W."/>
            <person name="Haridas S."/>
            <person name="Chen C."/>
            <person name="Bauer D."/>
            <person name="Andreopoulos W."/>
            <person name="Pangilinan J."/>
            <person name="LaButti K."/>
            <person name="Riley R."/>
            <person name="Lipzen A."/>
            <person name="Clum A."/>
            <person name="Drula E."/>
            <person name="Henrissat B."/>
            <person name="Kohler A."/>
            <person name="Grigoriev I.V."/>
            <person name="Martin F.M."/>
            <person name="Hacquard S."/>
        </authorList>
    </citation>
    <scope>NUCLEOTIDE SEQUENCE [LARGE SCALE GENOMIC DNA]</scope>
    <source>
        <strain evidence="1 2">MPI-SDFR-AT-0079</strain>
    </source>
</reference>
<name>A0ACB7PMU9_9PEZI</name>
<keyword evidence="2" id="KW-1185">Reference proteome</keyword>
<accession>A0ACB7PMU9</accession>
<dbReference type="Proteomes" id="UP000724584">
    <property type="component" value="Unassembled WGS sequence"/>
</dbReference>
<dbReference type="EMBL" id="JAGIZQ010000001">
    <property type="protein sequence ID" value="KAH6649303.1"/>
    <property type="molecule type" value="Genomic_DNA"/>
</dbReference>
<evidence type="ECO:0000313" key="1">
    <source>
        <dbReference type="EMBL" id="KAH6649303.1"/>
    </source>
</evidence>
<gene>
    <name evidence="1" type="ORF">F5144DRAFT_588054</name>
</gene>
<organism evidence="1 2">
    <name type="scientific">Chaetomium tenue</name>
    <dbReference type="NCBI Taxonomy" id="1854479"/>
    <lineage>
        <taxon>Eukaryota</taxon>
        <taxon>Fungi</taxon>
        <taxon>Dikarya</taxon>
        <taxon>Ascomycota</taxon>
        <taxon>Pezizomycotina</taxon>
        <taxon>Sordariomycetes</taxon>
        <taxon>Sordariomycetidae</taxon>
        <taxon>Sordariales</taxon>
        <taxon>Chaetomiaceae</taxon>
        <taxon>Chaetomium</taxon>
    </lineage>
</organism>
<proteinExistence type="predicted"/>
<evidence type="ECO:0000313" key="2">
    <source>
        <dbReference type="Proteomes" id="UP000724584"/>
    </source>
</evidence>
<comment type="caution">
    <text evidence="1">The sequence shown here is derived from an EMBL/GenBank/DDBJ whole genome shotgun (WGS) entry which is preliminary data.</text>
</comment>
<protein>
    <submittedName>
        <fullName evidence="1">Uncharacterized protein</fullName>
    </submittedName>
</protein>
<sequence>MESQKAMYQPLMPPESKDCECLTDDSRSTNDDTVLLRHQPKHKWKRWIPNPVNGMLAVLIILTCGLIVAVLTHKQSDQQCARQLSMWSPALDAVEYIQLDFNDAFNSTSIYRGPPTPEREEAWFNLTYKHAIEVPPERLRGLNRSEADHLKHVPPEVGTGYVALLEVFHQLHCLNMVRMYTWHLAGKYPGVPLGLSDNELKNRLHADHCLEALRISLMCWGDVTPLLVRLGGPAGARADFETHHKCRDFNKIESWIEENWTVV</sequence>